<sequence>MAAGDTKLITLASPTVSVDKPLITGQLSAVPAANVLLKLKADKPSHEAETISLDLMGELSPMEFLVTKSLSLTLNADAGVEDYMIYLGMWVVSPSVAQKLLWGLPLTAEDELLSAKRGVRDAVAKGVLL</sequence>
<evidence type="ECO:0000313" key="1">
    <source>
        <dbReference type="EMBL" id="GAH78655.1"/>
    </source>
</evidence>
<comment type="caution">
    <text evidence="1">The sequence shown here is derived from an EMBL/GenBank/DDBJ whole genome shotgun (WGS) entry which is preliminary data.</text>
</comment>
<feature type="non-terminal residue" evidence="1">
    <location>
        <position position="129"/>
    </location>
</feature>
<dbReference type="AlphaFoldDB" id="X1JAW6"/>
<name>X1JAW6_9ZZZZ</name>
<reference evidence="1" key="1">
    <citation type="journal article" date="2014" name="Front. Microbiol.">
        <title>High frequency of phylogenetically diverse reductive dehalogenase-homologous genes in deep subseafloor sedimentary metagenomes.</title>
        <authorList>
            <person name="Kawai M."/>
            <person name="Futagami T."/>
            <person name="Toyoda A."/>
            <person name="Takaki Y."/>
            <person name="Nishi S."/>
            <person name="Hori S."/>
            <person name="Arai W."/>
            <person name="Tsubouchi T."/>
            <person name="Morono Y."/>
            <person name="Uchiyama I."/>
            <person name="Ito T."/>
            <person name="Fujiyama A."/>
            <person name="Inagaki F."/>
            <person name="Takami H."/>
        </authorList>
    </citation>
    <scope>NUCLEOTIDE SEQUENCE</scope>
    <source>
        <strain evidence="1">Expedition CK06-06</strain>
    </source>
</reference>
<accession>X1JAW6</accession>
<organism evidence="1">
    <name type="scientific">marine sediment metagenome</name>
    <dbReference type="NCBI Taxonomy" id="412755"/>
    <lineage>
        <taxon>unclassified sequences</taxon>
        <taxon>metagenomes</taxon>
        <taxon>ecological metagenomes</taxon>
    </lineage>
</organism>
<dbReference type="EMBL" id="BARU01043183">
    <property type="protein sequence ID" value="GAH78655.1"/>
    <property type="molecule type" value="Genomic_DNA"/>
</dbReference>
<protein>
    <submittedName>
        <fullName evidence="1">Uncharacterized protein</fullName>
    </submittedName>
</protein>
<gene>
    <name evidence="1" type="ORF">S03H2_66183</name>
</gene>
<proteinExistence type="predicted"/>